<proteinExistence type="predicted"/>
<dbReference type="SUPFAM" id="SSF46626">
    <property type="entry name" value="Cytochrome c"/>
    <property type="match status" value="1"/>
</dbReference>
<dbReference type="Gene3D" id="2.120.10.30">
    <property type="entry name" value="TolB, C-terminal domain"/>
    <property type="match status" value="1"/>
</dbReference>
<dbReference type="GO" id="GO:0009055">
    <property type="term" value="F:electron transfer activity"/>
    <property type="evidence" value="ECO:0007669"/>
    <property type="project" value="InterPro"/>
</dbReference>
<gene>
    <name evidence="7" type="ORF">GD597_01235</name>
</gene>
<dbReference type="AlphaFoldDB" id="A0A8J8JPW7"/>
<dbReference type="PANTHER" id="PTHR35008">
    <property type="entry name" value="BLL4482 PROTEIN-RELATED"/>
    <property type="match status" value="1"/>
</dbReference>
<evidence type="ECO:0000256" key="4">
    <source>
        <dbReference type="PROSITE-ProRule" id="PRU00433"/>
    </source>
</evidence>
<keyword evidence="5" id="KW-0732">Signal</keyword>
<sequence>MYYRHHLSLQKLSAILCLLLFVLAQCNTGNPLPKGDADNGGLFLPGNFEAVVVADSIGPARHLAINNNGDIYVKLRYSKKGEGGNVALRDTNNDGRADSIVYFGDYYNEGSLANCMRIHDGYLYFASELVVYRNKLTPGKLIPESKMDTILTEDDNRGSHWHITKPVAFDDNGHMYVPFGAPSNACQDLVRTPGGTPGFAGLNPCPELENHAGIWQFDVNKTGLTQKDGKKFATGIRSVVAMAWNKETKNLYAVMHGRDDLHLLWPDKFTPWQSAVLPSEEFLKVEEGNNFGWPYSYYDQIQHKNIQAPEYGGDGKMPAKDSSVQMPVMGFPAHWAPNDLLFYEGDQFPEHYKHGAFIAFHGSTNRSPYPQAGYFVCFVPFVNGAPSGEWEVFADGFAGVDTIVNTDDAQYRPMGLAEGPDGSLYVSDSKKGKIWRIMYKGDKGNFGKEQLAAMEQRKLNANIRTPDEVADNLYKDKAIPGAQVYNTYCISCHQHNGHGDGNRFPPLDSSEWVNGDKQKLIDVVLNGLNIPITVKGKPYNNLMPQHSFLRDEDIAQVLNYIRQHFNNNTDVITVGEVKKVRGK</sequence>
<evidence type="ECO:0000256" key="1">
    <source>
        <dbReference type="ARBA" id="ARBA00022617"/>
    </source>
</evidence>
<feature type="signal peptide" evidence="5">
    <location>
        <begin position="1"/>
        <end position="24"/>
    </location>
</feature>
<dbReference type="RefSeq" id="WP_171605975.1">
    <property type="nucleotide sequence ID" value="NZ_WHPF01000001.1"/>
</dbReference>
<dbReference type="InterPro" id="IPR036909">
    <property type="entry name" value="Cyt_c-like_dom_sf"/>
</dbReference>
<evidence type="ECO:0000256" key="5">
    <source>
        <dbReference type="SAM" id="SignalP"/>
    </source>
</evidence>
<feature type="chain" id="PRO_5035244498" evidence="5">
    <location>
        <begin position="25"/>
        <end position="583"/>
    </location>
</feature>
<evidence type="ECO:0000313" key="7">
    <source>
        <dbReference type="EMBL" id="NNV54062.1"/>
    </source>
</evidence>
<dbReference type="EMBL" id="WHPF01000001">
    <property type="protein sequence ID" value="NNV54062.1"/>
    <property type="molecule type" value="Genomic_DNA"/>
</dbReference>
<dbReference type="InterPro" id="IPR011042">
    <property type="entry name" value="6-blade_b-propeller_TolB-like"/>
</dbReference>
<dbReference type="PROSITE" id="PS51007">
    <property type="entry name" value="CYTC"/>
    <property type="match status" value="1"/>
</dbReference>
<dbReference type="GO" id="GO:0046872">
    <property type="term" value="F:metal ion binding"/>
    <property type="evidence" value="ECO:0007669"/>
    <property type="project" value="UniProtKB-KW"/>
</dbReference>
<accession>A0A8J8JPW7</accession>
<dbReference type="SUPFAM" id="SSF50952">
    <property type="entry name" value="Soluble quinoprotein glucose dehydrogenase"/>
    <property type="match status" value="1"/>
</dbReference>
<dbReference type="InterPro" id="IPR054539">
    <property type="entry name" value="Beta-prop_PDH"/>
</dbReference>
<dbReference type="Pfam" id="PF22807">
    <property type="entry name" value="TrAA12"/>
    <property type="match status" value="1"/>
</dbReference>
<comment type="caution">
    <text evidence="7">The sequence shown here is derived from an EMBL/GenBank/DDBJ whole genome shotgun (WGS) entry which is preliminary data.</text>
</comment>
<reference evidence="7" key="1">
    <citation type="submission" date="2019-10" db="EMBL/GenBank/DDBJ databases">
        <title>Draft genome sequence of Panacibacter sp. KCS-6.</title>
        <authorList>
            <person name="Yim K.J."/>
        </authorList>
    </citation>
    <scope>NUCLEOTIDE SEQUENCE</scope>
    <source>
        <strain evidence="7">KCS-6</strain>
    </source>
</reference>
<dbReference type="GO" id="GO:0020037">
    <property type="term" value="F:heme binding"/>
    <property type="evidence" value="ECO:0007669"/>
    <property type="project" value="InterPro"/>
</dbReference>
<evidence type="ECO:0000313" key="8">
    <source>
        <dbReference type="Proteomes" id="UP000598971"/>
    </source>
</evidence>
<protein>
    <submittedName>
        <fullName evidence="7">C-type cytochrome</fullName>
    </submittedName>
</protein>
<dbReference type="InterPro" id="IPR011041">
    <property type="entry name" value="Quinoprot_gluc/sorb_DH_b-prop"/>
</dbReference>
<keyword evidence="2 4" id="KW-0479">Metal-binding</keyword>
<dbReference type="Pfam" id="PF00034">
    <property type="entry name" value="Cytochrom_C"/>
    <property type="match status" value="1"/>
</dbReference>
<keyword evidence="3 4" id="KW-0408">Iron</keyword>
<evidence type="ECO:0000259" key="6">
    <source>
        <dbReference type="PROSITE" id="PS51007"/>
    </source>
</evidence>
<keyword evidence="8" id="KW-1185">Reference proteome</keyword>
<organism evidence="7 8">
    <name type="scientific">Limnovirga soli</name>
    <dbReference type="NCBI Taxonomy" id="2656915"/>
    <lineage>
        <taxon>Bacteria</taxon>
        <taxon>Pseudomonadati</taxon>
        <taxon>Bacteroidota</taxon>
        <taxon>Chitinophagia</taxon>
        <taxon>Chitinophagales</taxon>
        <taxon>Chitinophagaceae</taxon>
        <taxon>Limnovirga</taxon>
    </lineage>
</organism>
<keyword evidence="1 4" id="KW-0349">Heme</keyword>
<name>A0A8J8JPW7_9BACT</name>
<dbReference type="PANTHER" id="PTHR35008:SF8">
    <property type="entry name" value="ALCOHOL DEHYDROGENASE CYTOCHROME C SUBUNIT"/>
    <property type="match status" value="1"/>
</dbReference>
<dbReference type="Gene3D" id="1.10.760.10">
    <property type="entry name" value="Cytochrome c-like domain"/>
    <property type="match status" value="1"/>
</dbReference>
<dbReference type="Proteomes" id="UP000598971">
    <property type="component" value="Unassembled WGS sequence"/>
</dbReference>
<dbReference type="InterPro" id="IPR009056">
    <property type="entry name" value="Cyt_c-like_dom"/>
</dbReference>
<evidence type="ECO:0000256" key="3">
    <source>
        <dbReference type="ARBA" id="ARBA00023004"/>
    </source>
</evidence>
<evidence type="ECO:0000256" key="2">
    <source>
        <dbReference type="ARBA" id="ARBA00022723"/>
    </source>
</evidence>
<feature type="domain" description="Cytochrome c" evidence="6">
    <location>
        <begin position="476"/>
        <end position="565"/>
    </location>
</feature>
<dbReference type="InterPro" id="IPR051459">
    <property type="entry name" value="Cytochrome_c-type_DH"/>
</dbReference>